<dbReference type="Proteomes" id="UP000177331">
    <property type="component" value="Unassembled WGS sequence"/>
</dbReference>
<evidence type="ECO:0000256" key="2">
    <source>
        <dbReference type="ARBA" id="ARBA00022980"/>
    </source>
</evidence>
<comment type="similarity">
    <text evidence="1 5">Belongs to the universal ribosomal protein uL29 family.</text>
</comment>
<evidence type="ECO:0000256" key="3">
    <source>
        <dbReference type="ARBA" id="ARBA00023274"/>
    </source>
</evidence>
<dbReference type="InterPro" id="IPR001854">
    <property type="entry name" value="Ribosomal_uL29"/>
</dbReference>
<protein>
    <recommendedName>
        <fullName evidence="4 5">Large ribosomal subunit protein uL29</fullName>
    </recommendedName>
</protein>
<gene>
    <name evidence="5" type="primary">rpmC</name>
    <name evidence="6" type="ORF">A2318_00955</name>
</gene>
<dbReference type="AlphaFoldDB" id="A0A1F7W9L8"/>
<dbReference type="STRING" id="1802421.A2318_00955"/>
<accession>A0A1F7W9L8</accession>
<comment type="caution">
    <text evidence="6">The sequence shown here is derived from an EMBL/GenBank/DDBJ whole genome shotgun (WGS) entry which is preliminary data.</text>
</comment>
<evidence type="ECO:0000256" key="4">
    <source>
        <dbReference type="ARBA" id="ARBA00035204"/>
    </source>
</evidence>
<keyword evidence="2 5" id="KW-0689">Ribosomal protein</keyword>
<dbReference type="Gene3D" id="1.10.287.310">
    <property type="match status" value="1"/>
</dbReference>
<reference evidence="6 7" key="1">
    <citation type="journal article" date="2016" name="Nat. Commun.">
        <title>Thousands of microbial genomes shed light on interconnected biogeochemical processes in an aquifer system.</title>
        <authorList>
            <person name="Anantharaman K."/>
            <person name="Brown C.T."/>
            <person name="Hug L.A."/>
            <person name="Sharon I."/>
            <person name="Castelle C.J."/>
            <person name="Probst A.J."/>
            <person name="Thomas B.C."/>
            <person name="Singh A."/>
            <person name="Wilkins M.J."/>
            <person name="Karaoz U."/>
            <person name="Brodie E.L."/>
            <person name="Williams K.H."/>
            <person name="Hubbard S.S."/>
            <person name="Banfield J.F."/>
        </authorList>
    </citation>
    <scope>NUCLEOTIDE SEQUENCE [LARGE SCALE GENOMIC DNA]</scope>
</reference>
<name>A0A1F7W9L8_9BACT</name>
<evidence type="ECO:0000256" key="1">
    <source>
        <dbReference type="ARBA" id="ARBA00009254"/>
    </source>
</evidence>
<dbReference type="SUPFAM" id="SSF46561">
    <property type="entry name" value="Ribosomal protein L29 (L29p)"/>
    <property type="match status" value="1"/>
</dbReference>
<proteinExistence type="inferred from homology"/>
<dbReference type="EMBL" id="MGFD01000008">
    <property type="protein sequence ID" value="OGL99511.1"/>
    <property type="molecule type" value="Genomic_DNA"/>
</dbReference>
<dbReference type="GO" id="GO:0003735">
    <property type="term" value="F:structural constituent of ribosome"/>
    <property type="evidence" value="ECO:0007669"/>
    <property type="project" value="InterPro"/>
</dbReference>
<dbReference type="GO" id="GO:0005840">
    <property type="term" value="C:ribosome"/>
    <property type="evidence" value="ECO:0007669"/>
    <property type="project" value="UniProtKB-KW"/>
</dbReference>
<evidence type="ECO:0000313" key="6">
    <source>
        <dbReference type="EMBL" id="OGL99511.1"/>
    </source>
</evidence>
<sequence>MDAKTLRQKTPDALLHDIHDAGEKLKSLEFKLSSNQVKNVREIRLLKKQMARMRTLVHESQKNT</sequence>
<evidence type="ECO:0000256" key="5">
    <source>
        <dbReference type="HAMAP-Rule" id="MF_00374"/>
    </source>
</evidence>
<dbReference type="NCBIfam" id="TIGR00012">
    <property type="entry name" value="L29"/>
    <property type="match status" value="1"/>
</dbReference>
<evidence type="ECO:0000313" key="7">
    <source>
        <dbReference type="Proteomes" id="UP000177331"/>
    </source>
</evidence>
<keyword evidence="3 5" id="KW-0687">Ribonucleoprotein</keyword>
<dbReference type="Pfam" id="PF00831">
    <property type="entry name" value="Ribosomal_L29"/>
    <property type="match status" value="1"/>
</dbReference>
<dbReference type="GO" id="GO:1990904">
    <property type="term" value="C:ribonucleoprotein complex"/>
    <property type="evidence" value="ECO:0007669"/>
    <property type="project" value="UniProtKB-KW"/>
</dbReference>
<dbReference type="GO" id="GO:0006412">
    <property type="term" value="P:translation"/>
    <property type="evidence" value="ECO:0007669"/>
    <property type="project" value="UniProtKB-UniRule"/>
</dbReference>
<organism evidence="6 7">
    <name type="scientific">Candidatus Uhrbacteria bacterium RIFOXYB2_FULL_45_11</name>
    <dbReference type="NCBI Taxonomy" id="1802421"/>
    <lineage>
        <taxon>Bacteria</taxon>
        <taxon>Candidatus Uhriibacteriota</taxon>
    </lineage>
</organism>
<dbReference type="InterPro" id="IPR036049">
    <property type="entry name" value="Ribosomal_uL29_sf"/>
</dbReference>
<dbReference type="HAMAP" id="MF_00374">
    <property type="entry name" value="Ribosomal_uL29"/>
    <property type="match status" value="1"/>
</dbReference>